<dbReference type="PANTHER" id="PTHR42861">
    <property type="entry name" value="CALCIUM-TRANSPORTING ATPASE"/>
    <property type="match status" value="1"/>
</dbReference>
<dbReference type="PROSITE" id="PS00154">
    <property type="entry name" value="ATPASE_E1_E2"/>
    <property type="match status" value="1"/>
</dbReference>
<evidence type="ECO:0000256" key="5">
    <source>
        <dbReference type="ARBA" id="ARBA00022967"/>
    </source>
</evidence>
<sequence>MTVTGQRLPGLTSEEAAARLVEHGPNTVPPPPPQPVWRRVARAVGDPMVLVLLAAVVLTLATGDLADTAVIAAVVVVNTVLAVRQEVTADRAVRALSDLAAPHCRVVRDGLERLVPSADVVPGDVVVLAEGDLVAADARLVEVAALRVDESMLTGESVAVDKVAGTGAPSTGARPTDRGVSAGEPPADTVLAGTVVVHGRGVATVSATGAASALGRIAALLTGPPVATPLQRRMAQLSAILAATAVALCAVVLGLGLLRGEPLETMLLTAVSLAVAAVPESLPVVVSVSLALAARRMATRHAVARNLAAVETLGSVTLLATDKTGTLTRASMEAVDRWVAPGAADRDLLRAAALCNDARLGADGPDVGDPTEVALLRIAREEGLDPDTLRRAYPRRDERAFDRLRMRMSTTHESLTPGGPDLVLCKGAPETVVVPAVLDEPGDVLAAARERSHELAAEGCRVLAFAQREKGPPSSAGVAPGAGADPETGMRLLGLVALRDPTREAAAGTVRACQDAGIEVVLVTGDHRLTADAVARQVGISGDGSVMARATPADKLAAVRDWQQRGHVVAMTGDGVNDGPALRRADIGVAMGGRGTEVARQAADLILADDDLGTVVAAVEEGRRVYANIRRFLLYGISGGASEVAVMLAGPAIGVPLPLLPAQILWVNLLTHSFVGAALGSEPVEAGSMHRPPRRPDEGVLGSGLWWRILAVGALLAAAALVVGAVVAGDQQRSATLLTLGAGQLGVAWAVRSRAAAGAGSNPALAWSVAGAAAMLSAAVLLPPLQTLLSTTTVAPAGWAGATAAGLAAYLLVRGLRSEPR</sequence>
<dbReference type="InterPro" id="IPR006068">
    <property type="entry name" value="ATPase_P-typ_cation-transptr_C"/>
</dbReference>
<dbReference type="PRINTS" id="PR00119">
    <property type="entry name" value="CATATPASE"/>
</dbReference>
<feature type="transmembrane region" description="Helical" evidence="10">
    <location>
        <begin position="632"/>
        <end position="653"/>
    </location>
</feature>
<dbReference type="SUPFAM" id="SSF81665">
    <property type="entry name" value="Calcium ATPase, transmembrane domain M"/>
    <property type="match status" value="1"/>
</dbReference>
<evidence type="ECO:0000313" key="13">
    <source>
        <dbReference type="Proteomes" id="UP000319514"/>
    </source>
</evidence>
<comment type="catalytic activity">
    <reaction evidence="8">
        <text>ATP + H2O = ADP + phosphate + H(+)</text>
        <dbReference type="Rhea" id="RHEA:13065"/>
        <dbReference type="ChEBI" id="CHEBI:15377"/>
        <dbReference type="ChEBI" id="CHEBI:15378"/>
        <dbReference type="ChEBI" id="CHEBI:30616"/>
        <dbReference type="ChEBI" id="CHEBI:43474"/>
        <dbReference type="ChEBI" id="CHEBI:456216"/>
    </reaction>
</comment>
<dbReference type="Pfam" id="PF00690">
    <property type="entry name" value="Cation_ATPase_N"/>
    <property type="match status" value="1"/>
</dbReference>
<accession>A0A542ZI59</accession>
<evidence type="ECO:0000256" key="2">
    <source>
        <dbReference type="ARBA" id="ARBA00022692"/>
    </source>
</evidence>
<dbReference type="InterPro" id="IPR044492">
    <property type="entry name" value="P_typ_ATPase_HD_dom"/>
</dbReference>
<dbReference type="InterPro" id="IPR018303">
    <property type="entry name" value="ATPase_P-typ_P_site"/>
</dbReference>
<evidence type="ECO:0000259" key="11">
    <source>
        <dbReference type="SMART" id="SM00831"/>
    </source>
</evidence>
<dbReference type="SFLD" id="SFLDG00002">
    <property type="entry name" value="C1.7:_P-type_atpase_like"/>
    <property type="match status" value="1"/>
</dbReference>
<dbReference type="SUPFAM" id="SSF81653">
    <property type="entry name" value="Calcium ATPase, transduction domain A"/>
    <property type="match status" value="1"/>
</dbReference>
<evidence type="ECO:0000256" key="10">
    <source>
        <dbReference type="SAM" id="Phobius"/>
    </source>
</evidence>
<dbReference type="GO" id="GO:0005524">
    <property type="term" value="F:ATP binding"/>
    <property type="evidence" value="ECO:0007669"/>
    <property type="project" value="UniProtKB-KW"/>
</dbReference>
<dbReference type="InterPro" id="IPR023214">
    <property type="entry name" value="HAD_sf"/>
</dbReference>
<dbReference type="InterPro" id="IPR004014">
    <property type="entry name" value="ATPase_P-typ_cation-transptr_N"/>
</dbReference>
<dbReference type="Gene3D" id="3.40.1110.10">
    <property type="entry name" value="Calcium-transporting ATPase, cytoplasmic domain N"/>
    <property type="match status" value="2"/>
</dbReference>
<dbReference type="SUPFAM" id="SSF56784">
    <property type="entry name" value="HAD-like"/>
    <property type="match status" value="1"/>
</dbReference>
<dbReference type="Pfam" id="PF00702">
    <property type="entry name" value="Hydrolase"/>
    <property type="match status" value="1"/>
</dbReference>
<dbReference type="InterPro" id="IPR059000">
    <property type="entry name" value="ATPase_P-type_domA"/>
</dbReference>
<keyword evidence="13" id="KW-1185">Reference proteome</keyword>
<keyword evidence="3" id="KW-0547">Nucleotide-binding</keyword>
<feature type="transmembrane region" description="Helical" evidence="10">
    <location>
        <begin position="270"/>
        <end position="293"/>
    </location>
</feature>
<dbReference type="Gene3D" id="1.20.1110.10">
    <property type="entry name" value="Calcium-transporting ATPase, transmembrane domain"/>
    <property type="match status" value="2"/>
</dbReference>
<evidence type="ECO:0000256" key="7">
    <source>
        <dbReference type="ARBA" id="ARBA00023136"/>
    </source>
</evidence>
<dbReference type="SFLD" id="SFLDF00027">
    <property type="entry name" value="p-type_atpase"/>
    <property type="match status" value="1"/>
</dbReference>
<keyword evidence="7 10" id="KW-0472">Membrane</keyword>
<dbReference type="Proteomes" id="UP000319514">
    <property type="component" value="Unassembled WGS sequence"/>
</dbReference>
<evidence type="ECO:0000256" key="3">
    <source>
        <dbReference type="ARBA" id="ARBA00022741"/>
    </source>
</evidence>
<dbReference type="GO" id="GO:0005886">
    <property type="term" value="C:plasma membrane"/>
    <property type="evidence" value="ECO:0007669"/>
    <property type="project" value="UniProtKB-SubCell"/>
</dbReference>
<dbReference type="Gene3D" id="3.40.50.1000">
    <property type="entry name" value="HAD superfamily/HAD-like"/>
    <property type="match status" value="2"/>
</dbReference>
<keyword evidence="4" id="KW-0067">ATP-binding</keyword>
<comment type="subcellular location">
    <subcellularLocation>
        <location evidence="1">Cell membrane</location>
        <topology evidence="1">Multi-pass membrane protein</topology>
    </subcellularLocation>
</comment>
<dbReference type="NCBIfam" id="TIGR01494">
    <property type="entry name" value="ATPase_P-type"/>
    <property type="match status" value="2"/>
</dbReference>
<evidence type="ECO:0000313" key="12">
    <source>
        <dbReference type="EMBL" id="TQL60006.1"/>
    </source>
</evidence>
<name>A0A542ZI59_9MICO</name>
<keyword evidence="6 10" id="KW-1133">Transmembrane helix</keyword>
<feature type="region of interest" description="Disordered" evidence="9">
    <location>
        <begin position="164"/>
        <end position="185"/>
    </location>
</feature>
<keyword evidence="5" id="KW-1278">Translocase</keyword>
<dbReference type="EMBL" id="VFOQ01000001">
    <property type="protein sequence ID" value="TQL60006.1"/>
    <property type="molecule type" value="Genomic_DNA"/>
</dbReference>
<reference evidence="12 13" key="1">
    <citation type="submission" date="2019-06" db="EMBL/GenBank/DDBJ databases">
        <title>Sequencing the genomes of 1000 actinobacteria strains.</title>
        <authorList>
            <person name="Klenk H.-P."/>
        </authorList>
    </citation>
    <scope>NUCLEOTIDE SEQUENCE [LARGE SCALE GENOMIC DNA]</scope>
    <source>
        <strain evidence="12 13">DSM 18082</strain>
    </source>
</reference>
<evidence type="ECO:0000256" key="6">
    <source>
        <dbReference type="ARBA" id="ARBA00022989"/>
    </source>
</evidence>
<dbReference type="SMART" id="SM00831">
    <property type="entry name" value="Cation_ATPase_N"/>
    <property type="match status" value="1"/>
</dbReference>
<feature type="transmembrane region" description="Helical" evidence="10">
    <location>
        <begin position="794"/>
        <end position="813"/>
    </location>
</feature>
<feature type="transmembrane region" description="Helical" evidence="10">
    <location>
        <begin position="705"/>
        <end position="728"/>
    </location>
</feature>
<feature type="transmembrane region" description="Helical" evidence="10">
    <location>
        <begin position="764"/>
        <end position="782"/>
    </location>
</feature>
<dbReference type="Pfam" id="PF00689">
    <property type="entry name" value="Cation_ATPase_C"/>
    <property type="match status" value="1"/>
</dbReference>
<keyword evidence="2 10" id="KW-0812">Transmembrane</keyword>
<dbReference type="Gene3D" id="2.70.150.10">
    <property type="entry name" value="Calcium-transporting ATPase, cytoplasmic transduction domain A"/>
    <property type="match status" value="1"/>
</dbReference>
<evidence type="ECO:0000256" key="4">
    <source>
        <dbReference type="ARBA" id="ARBA00022840"/>
    </source>
</evidence>
<dbReference type="InterPro" id="IPR008250">
    <property type="entry name" value="ATPase_P-typ_transduc_dom_A_sf"/>
</dbReference>
<dbReference type="InterPro" id="IPR023299">
    <property type="entry name" value="ATPase_P-typ_cyto_dom_N"/>
</dbReference>
<proteinExistence type="predicted"/>
<dbReference type="SFLD" id="SFLDS00003">
    <property type="entry name" value="Haloacid_Dehalogenase"/>
    <property type="match status" value="1"/>
</dbReference>
<dbReference type="GO" id="GO:0016887">
    <property type="term" value="F:ATP hydrolysis activity"/>
    <property type="evidence" value="ECO:0007669"/>
    <property type="project" value="InterPro"/>
</dbReference>
<dbReference type="InterPro" id="IPR023298">
    <property type="entry name" value="ATPase_P-typ_TM_dom_sf"/>
</dbReference>
<dbReference type="InterPro" id="IPR036412">
    <property type="entry name" value="HAD-like_sf"/>
</dbReference>
<evidence type="ECO:0000256" key="8">
    <source>
        <dbReference type="ARBA" id="ARBA00049360"/>
    </source>
</evidence>
<gene>
    <name evidence="12" type="ORF">FB474_1381</name>
</gene>
<organism evidence="12 13">
    <name type="scientific">Oryzihumus leptocrescens</name>
    <dbReference type="NCBI Taxonomy" id="297536"/>
    <lineage>
        <taxon>Bacteria</taxon>
        <taxon>Bacillati</taxon>
        <taxon>Actinomycetota</taxon>
        <taxon>Actinomycetes</taxon>
        <taxon>Micrococcales</taxon>
        <taxon>Intrasporangiaceae</taxon>
        <taxon>Oryzihumus</taxon>
    </lineage>
</organism>
<evidence type="ECO:0000256" key="9">
    <source>
        <dbReference type="SAM" id="MobiDB-lite"/>
    </source>
</evidence>
<feature type="transmembrane region" description="Helical" evidence="10">
    <location>
        <begin position="237"/>
        <end position="258"/>
    </location>
</feature>
<feature type="domain" description="Cation-transporting P-type ATPase N-terminal" evidence="11">
    <location>
        <begin position="3"/>
        <end position="64"/>
    </location>
</feature>
<comment type="caution">
    <text evidence="12">The sequence shown here is derived from an EMBL/GenBank/DDBJ whole genome shotgun (WGS) entry which is preliminary data.</text>
</comment>
<dbReference type="SUPFAM" id="SSF81660">
    <property type="entry name" value="Metal cation-transporting ATPase, ATP-binding domain N"/>
    <property type="match status" value="1"/>
</dbReference>
<protein>
    <submittedName>
        <fullName evidence="12">Ca2+-transporting ATPase</fullName>
    </submittedName>
</protein>
<dbReference type="InterPro" id="IPR001757">
    <property type="entry name" value="P_typ_ATPase"/>
</dbReference>
<dbReference type="Pfam" id="PF00122">
    <property type="entry name" value="E1-E2_ATPase"/>
    <property type="match status" value="1"/>
</dbReference>
<dbReference type="AlphaFoldDB" id="A0A542ZI59"/>
<evidence type="ECO:0000256" key="1">
    <source>
        <dbReference type="ARBA" id="ARBA00004651"/>
    </source>
</evidence>
<dbReference type="PRINTS" id="PR00120">
    <property type="entry name" value="HATPASE"/>
</dbReference>